<dbReference type="Pfam" id="PF01782">
    <property type="entry name" value="RimM"/>
    <property type="match status" value="1"/>
</dbReference>
<dbReference type="InterPro" id="IPR011961">
    <property type="entry name" value="RimM"/>
</dbReference>
<comment type="similarity">
    <text evidence="5">Belongs to the RimM family.</text>
</comment>
<evidence type="ECO:0000259" key="7">
    <source>
        <dbReference type="Pfam" id="PF24986"/>
    </source>
</evidence>
<gene>
    <name evidence="5 8" type="primary">rimM</name>
    <name evidence="8" type="ORF">CWE09_05145</name>
</gene>
<comment type="subunit">
    <text evidence="5">Binds ribosomal protein uS19.</text>
</comment>
<dbReference type="Gene3D" id="2.40.30.60">
    <property type="entry name" value="RimM"/>
    <property type="match status" value="1"/>
</dbReference>
<evidence type="ECO:0000313" key="9">
    <source>
        <dbReference type="Proteomes" id="UP000288293"/>
    </source>
</evidence>
<dbReference type="NCBIfam" id="TIGR02273">
    <property type="entry name" value="16S_RimM"/>
    <property type="match status" value="1"/>
</dbReference>
<dbReference type="InterPro" id="IPR002676">
    <property type="entry name" value="RimM_N"/>
</dbReference>
<comment type="caution">
    <text evidence="8">The sequence shown here is derived from an EMBL/GenBank/DDBJ whole genome shotgun (WGS) entry which is preliminary data.</text>
</comment>
<dbReference type="GO" id="GO:0005840">
    <property type="term" value="C:ribosome"/>
    <property type="evidence" value="ECO:0007669"/>
    <property type="project" value="InterPro"/>
</dbReference>
<dbReference type="RefSeq" id="WP_126802930.1">
    <property type="nucleotide sequence ID" value="NZ_PIPL01000001.1"/>
</dbReference>
<dbReference type="SUPFAM" id="SSF50346">
    <property type="entry name" value="PRC-barrel domain"/>
    <property type="match status" value="1"/>
</dbReference>
<evidence type="ECO:0000313" key="8">
    <source>
        <dbReference type="EMBL" id="RUO26114.1"/>
    </source>
</evidence>
<evidence type="ECO:0000256" key="2">
    <source>
        <dbReference type="ARBA" id="ARBA00022517"/>
    </source>
</evidence>
<dbReference type="InterPro" id="IPR056792">
    <property type="entry name" value="PRC_RimM"/>
</dbReference>
<evidence type="ECO:0000256" key="3">
    <source>
        <dbReference type="ARBA" id="ARBA00022552"/>
    </source>
</evidence>
<dbReference type="AlphaFoldDB" id="A0A432W7Q6"/>
<dbReference type="PANTHER" id="PTHR33692:SF1">
    <property type="entry name" value="RIBOSOME MATURATION FACTOR RIMM"/>
    <property type="match status" value="1"/>
</dbReference>
<keyword evidence="2 5" id="KW-0690">Ribosome biogenesis</keyword>
<dbReference type="Gene3D" id="2.30.30.240">
    <property type="entry name" value="PRC-barrel domain"/>
    <property type="match status" value="1"/>
</dbReference>
<dbReference type="Proteomes" id="UP000288293">
    <property type="component" value="Unassembled WGS sequence"/>
</dbReference>
<keyword evidence="1 5" id="KW-0963">Cytoplasm</keyword>
<dbReference type="InterPro" id="IPR011033">
    <property type="entry name" value="PRC_barrel-like_sf"/>
</dbReference>
<comment type="domain">
    <text evidence="5">The PRC barrel domain binds ribosomal protein uS19.</text>
</comment>
<name>A0A432W7Q6_9GAMM</name>
<feature type="domain" description="Ribosome maturation factor RimM PRC barrel" evidence="7">
    <location>
        <begin position="101"/>
        <end position="174"/>
    </location>
</feature>
<reference evidence="8 9" key="1">
    <citation type="journal article" date="2011" name="Front. Microbiol.">
        <title>Genomic signatures of strain selection and enhancement in Bacillus atrophaeus var. globigii, a historical biowarfare simulant.</title>
        <authorList>
            <person name="Gibbons H.S."/>
            <person name="Broomall S.M."/>
            <person name="McNew L.A."/>
            <person name="Daligault H."/>
            <person name="Chapman C."/>
            <person name="Bruce D."/>
            <person name="Karavis M."/>
            <person name="Krepps M."/>
            <person name="McGregor P.A."/>
            <person name="Hong C."/>
            <person name="Park K.H."/>
            <person name="Akmal A."/>
            <person name="Feldman A."/>
            <person name="Lin J.S."/>
            <person name="Chang W.E."/>
            <person name="Higgs B.W."/>
            <person name="Demirev P."/>
            <person name="Lindquist J."/>
            <person name="Liem A."/>
            <person name="Fochler E."/>
            <person name="Read T.D."/>
            <person name="Tapia R."/>
            <person name="Johnson S."/>
            <person name="Bishop-Lilly K.A."/>
            <person name="Detter C."/>
            <person name="Han C."/>
            <person name="Sozhamannan S."/>
            <person name="Rosenzweig C.N."/>
            <person name="Skowronski E.W."/>
        </authorList>
    </citation>
    <scope>NUCLEOTIDE SEQUENCE [LARGE SCALE GENOMIC DNA]</scope>
    <source>
        <strain evidence="8 9">MLST1</strain>
    </source>
</reference>
<evidence type="ECO:0000256" key="5">
    <source>
        <dbReference type="HAMAP-Rule" id="MF_00014"/>
    </source>
</evidence>
<sequence>MSDNAPVILGSIGAVYGIKGWVKIISFTDQDEGIFEYRPWLTGRNGQWQETEVAQWRWHNKGLIAKFAQIDDRDAAQQLVGKDIAVAAEKLPQLPDDEFYWRDLVGLNVVNTENYDMGKVSQMLPTVSNDVLVVTANSNDAFGKRERLIPFIQSQYIVNVDRDNKRITVDWPADF</sequence>
<dbReference type="Pfam" id="PF24986">
    <property type="entry name" value="PRC_RimM"/>
    <property type="match status" value="1"/>
</dbReference>
<dbReference type="GO" id="GO:0043022">
    <property type="term" value="F:ribosome binding"/>
    <property type="evidence" value="ECO:0007669"/>
    <property type="project" value="InterPro"/>
</dbReference>
<dbReference type="PANTHER" id="PTHR33692">
    <property type="entry name" value="RIBOSOME MATURATION FACTOR RIMM"/>
    <property type="match status" value="1"/>
</dbReference>
<comment type="function">
    <text evidence="5">An accessory protein needed during the final step in the assembly of 30S ribosomal subunit, possibly for assembly of the head region. Essential for efficient processing of 16S rRNA. May be needed both before and after RbfA during the maturation of 16S rRNA. It has affinity for free ribosomal 30S subunits but not for 70S ribosomes.</text>
</comment>
<dbReference type="GO" id="GO:0042274">
    <property type="term" value="P:ribosomal small subunit biogenesis"/>
    <property type="evidence" value="ECO:0007669"/>
    <property type="project" value="UniProtKB-UniRule"/>
</dbReference>
<organism evidence="8 9">
    <name type="scientific">Aliidiomarina minuta</name>
    <dbReference type="NCBI Taxonomy" id="880057"/>
    <lineage>
        <taxon>Bacteria</taxon>
        <taxon>Pseudomonadati</taxon>
        <taxon>Pseudomonadota</taxon>
        <taxon>Gammaproteobacteria</taxon>
        <taxon>Alteromonadales</taxon>
        <taxon>Idiomarinaceae</taxon>
        <taxon>Aliidiomarina</taxon>
    </lineage>
</organism>
<keyword evidence="9" id="KW-1185">Reference proteome</keyword>
<dbReference type="EMBL" id="PIPL01000001">
    <property type="protein sequence ID" value="RUO26114.1"/>
    <property type="molecule type" value="Genomic_DNA"/>
</dbReference>
<protein>
    <recommendedName>
        <fullName evidence="5">Ribosome maturation factor RimM</fullName>
    </recommendedName>
</protein>
<feature type="domain" description="RimM N-terminal" evidence="6">
    <location>
        <begin position="9"/>
        <end position="89"/>
    </location>
</feature>
<keyword evidence="3 5" id="KW-0698">rRNA processing</keyword>
<accession>A0A432W7Q6</accession>
<dbReference type="SUPFAM" id="SSF50447">
    <property type="entry name" value="Translation proteins"/>
    <property type="match status" value="1"/>
</dbReference>
<dbReference type="InterPro" id="IPR036976">
    <property type="entry name" value="RimM_N_sf"/>
</dbReference>
<dbReference type="OrthoDB" id="9783509at2"/>
<comment type="subcellular location">
    <subcellularLocation>
        <location evidence="5">Cytoplasm</location>
    </subcellularLocation>
</comment>
<evidence type="ECO:0000259" key="6">
    <source>
        <dbReference type="Pfam" id="PF01782"/>
    </source>
</evidence>
<evidence type="ECO:0000256" key="1">
    <source>
        <dbReference type="ARBA" id="ARBA00022490"/>
    </source>
</evidence>
<dbReference type="HAMAP" id="MF_00014">
    <property type="entry name" value="Ribosome_mat_RimM"/>
    <property type="match status" value="1"/>
</dbReference>
<dbReference type="GO" id="GO:0005737">
    <property type="term" value="C:cytoplasm"/>
    <property type="evidence" value="ECO:0007669"/>
    <property type="project" value="UniProtKB-SubCell"/>
</dbReference>
<proteinExistence type="inferred from homology"/>
<keyword evidence="4 5" id="KW-0143">Chaperone</keyword>
<dbReference type="InterPro" id="IPR009000">
    <property type="entry name" value="Transl_B-barrel_sf"/>
</dbReference>
<evidence type="ECO:0000256" key="4">
    <source>
        <dbReference type="ARBA" id="ARBA00023186"/>
    </source>
</evidence>
<dbReference type="GO" id="GO:0006364">
    <property type="term" value="P:rRNA processing"/>
    <property type="evidence" value="ECO:0007669"/>
    <property type="project" value="UniProtKB-UniRule"/>
</dbReference>